<dbReference type="InterPro" id="IPR020084">
    <property type="entry name" value="NUDIX_hydrolase_CS"/>
</dbReference>
<dbReference type="RefSeq" id="WP_092619631.1">
    <property type="nucleotide sequence ID" value="NZ_FMYK01000005.1"/>
</dbReference>
<dbReference type="InterPro" id="IPR015797">
    <property type="entry name" value="NUDIX_hydrolase-like_dom_sf"/>
</dbReference>
<keyword evidence="2" id="KW-0378">Hydrolase</keyword>
<dbReference type="CDD" id="cd04690">
    <property type="entry name" value="NUDIX_Hydrolase"/>
    <property type="match status" value="1"/>
</dbReference>
<reference evidence="5" key="1">
    <citation type="submission" date="2016-09" db="EMBL/GenBank/DDBJ databases">
        <authorList>
            <person name="Varghese N."/>
            <person name="Submissions S."/>
        </authorList>
    </citation>
    <scope>NUCLEOTIDE SEQUENCE [LARGE SCALE GENOMIC DNA]</scope>
    <source>
        <strain evidence="5">ANC 3699</strain>
    </source>
</reference>
<evidence type="ECO:0000256" key="1">
    <source>
        <dbReference type="ARBA" id="ARBA00001946"/>
    </source>
</evidence>
<dbReference type="OrthoDB" id="9801098at2"/>
<gene>
    <name evidence="4" type="ORF">SAMN05421749_10512</name>
</gene>
<evidence type="ECO:0000313" key="4">
    <source>
        <dbReference type="EMBL" id="SDC40717.1"/>
    </source>
</evidence>
<dbReference type="GO" id="GO:0016787">
    <property type="term" value="F:hydrolase activity"/>
    <property type="evidence" value="ECO:0007669"/>
    <property type="project" value="UniProtKB-KW"/>
</dbReference>
<protein>
    <submittedName>
        <fullName evidence="4">8-oxo-dGTP diphosphatase</fullName>
    </submittedName>
</protein>
<dbReference type="SUPFAM" id="SSF55811">
    <property type="entry name" value="Nudix"/>
    <property type="match status" value="1"/>
</dbReference>
<evidence type="ECO:0000256" key="2">
    <source>
        <dbReference type="ARBA" id="ARBA00022801"/>
    </source>
</evidence>
<sequence>MNIIEVASAIIIDQQGRLLLVRKKKTQFFMQVGGKLESGEHPEQALVREIFEEIGCHVQSLQFIAKVETQAANEPDHQLISHTYFVELVGTAQLQAELAEMVWLKPEQVSDYLLAPLTKEFIVPWWLKHTLPTGQQAI</sequence>
<feature type="domain" description="Nudix hydrolase" evidence="3">
    <location>
        <begin position="2"/>
        <end position="128"/>
    </location>
</feature>
<dbReference type="EMBL" id="FMYK01000005">
    <property type="protein sequence ID" value="SDC40717.1"/>
    <property type="molecule type" value="Genomic_DNA"/>
</dbReference>
<proteinExistence type="predicted"/>
<organism evidence="4 5">
    <name type="scientific">Acinetobacter marinus</name>
    <dbReference type="NCBI Taxonomy" id="281375"/>
    <lineage>
        <taxon>Bacteria</taxon>
        <taxon>Pseudomonadati</taxon>
        <taxon>Pseudomonadota</taxon>
        <taxon>Gammaproteobacteria</taxon>
        <taxon>Moraxellales</taxon>
        <taxon>Moraxellaceae</taxon>
        <taxon>Acinetobacter</taxon>
    </lineage>
</organism>
<dbReference type="AlphaFoldDB" id="A0A1G6LCR4"/>
<dbReference type="InterPro" id="IPR000086">
    <property type="entry name" value="NUDIX_hydrolase_dom"/>
</dbReference>
<dbReference type="PANTHER" id="PTHR43046">
    <property type="entry name" value="GDP-MANNOSE MANNOSYL HYDROLASE"/>
    <property type="match status" value="1"/>
</dbReference>
<evidence type="ECO:0000313" key="5">
    <source>
        <dbReference type="Proteomes" id="UP000242317"/>
    </source>
</evidence>
<comment type="cofactor">
    <cofactor evidence="1">
        <name>Mg(2+)</name>
        <dbReference type="ChEBI" id="CHEBI:18420"/>
    </cofactor>
</comment>
<evidence type="ECO:0000259" key="3">
    <source>
        <dbReference type="PROSITE" id="PS51462"/>
    </source>
</evidence>
<dbReference type="PROSITE" id="PS51462">
    <property type="entry name" value="NUDIX"/>
    <property type="match status" value="1"/>
</dbReference>
<dbReference type="PROSITE" id="PS00893">
    <property type="entry name" value="NUDIX_BOX"/>
    <property type="match status" value="1"/>
</dbReference>
<dbReference type="Pfam" id="PF00293">
    <property type="entry name" value="NUDIX"/>
    <property type="match status" value="1"/>
</dbReference>
<name>A0A1G6LCR4_9GAMM</name>
<keyword evidence="5" id="KW-1185">Reference proteome</keyword>
<accession>A0A1G6LCR4</accession>
<dbReference type="Proteomes" id="UP000242317">
    <property type="component" value="Unassembled WGS sequence"/>
</dbReference>
<dbReference type="Gene3D" id="3.90.79.10">
    <property type="entry name" value="Nucleoside Triphosphate Pyrophosphohydrolase"/>
    <property type="match status" value="1"/>
</dbReference>
<dbReference type="PANTHER" id="PTHR43046:SF2">
    <property type="entry name" value="8-OXO-DGTP DIPHOSPHATASE-RELATED"/>
    <property type="match status" value="1"/>
</dbReference>